<dbReference type="RefSeq" id="WP_344669169.1">
    <property type="nucleotide sequence ID" value="NZ_BAAAQN010000044.1"/>
</dbReference>
<evidence type="ECO:0000256" key="4">
    <source>
        <dbReference type="ARBA" id="ARBA00022741"/>
    </source>
</evidence>
<dbReference type="PROSITE" id="PS00107">
    <property type="entry name" value="PROTEIN_KINASE_ATP"/>
    <property type="match status" value="1"/>
</dbReference>
<dbReference type="InterPro" id="IPR011009">
    <property type="entry name" value="Kinase-like_dom_sf"/>
</dbReference>
<dbReference type="SMART" id="SM00220">
    <property type="entry name" value="S_TKc"/>
    <property type="match status" value="1"/>
</dbReference>
<evidence type="ECO:0000256" key="7">
    <source>
        <dbReference type="PROSITE-ProRule" id="PRU10141"/>
    </source>
</evidence>
<gene>
    <name evidence="10" type="ORF">GCM10009839_61390</name>
</gene>
<comment type="caution">
    <text evidence="10">The sequence shown here is derived from an EMBL/GenBank/DDBJ whole genome shotgun (WGS) entry which is preliminary data.</text>
</comment>
<name>A0ABN2V216_9ACTN</name>
<sequence length="640" mass="66158">MTAGDAGAYVIDGRFELIERLGGGGMGLVWRARDLMLRREVALKEVRSPDAAVYGSDPSEAHVVRERVLREAQALARLHHPNVVTIYHIVDSPDLAHPWLVMELVTGGSLEGRLKRGTLAVPEAARIGRGVLAALRAAHAAGIQHRDVKPGNVLLRADGTPVLTDFGIAALEATPGLTATGMLIGSPEYMAPERIHGREGDPASDLWSLGIMLYLGLEGHNPLRRDTTIATIAAVAEANVPPPVASGALGPVLSALLVKDPGRRPTAEQLDWMLGEAEGGRFGTGPGLPPQYAGSGGGIGGSGGIGGAPYESGSQTGWSPTAQYGAYDPHQAAGHPAGVPTGHSTGQSFGPSTGNSTGQPFGHSTGRHDAGNRTTGQNRPPTTDNVANPYDTGVTKAKRRSTIIPYAFSTVFAVGMAGTIMYMSHTFSDPSRNQGTTSTDAGGPNAATHSSPADPAAGGDSASGGSAGTSGGAAGASSTGGGPTATAAHGDSQSLLSPGGARTALAAVTKASGSAKFLEVTVYDKGYAIFDVVKKDDPGAYDSWQYRDGKASLWTKGSSLDGKKPFDPTKVNWDALPAIIKDGQATLNVKNPNLSYIVVNSDADDTANGLQMDYYLSNDYYSGFLHCDSTGKIITRYPQK</sequence>
<dbReference type="PROSITE" id="PS00108">
    <property type="entry name" value="PROTEIN_KINASE_ST"/>
    <property type="match status" value="1"/>
</dbReference>
<evidence type="ECO:0000256" key="8">
    <source>
        <dbReference type="SAM" id="MobiDB-lite"/>
    </source>
</evidence>
<feature type="compositionally biased region" description="Gly residues" evidence="8">
    <location>
        <begin position="461"/>
        <end position="483"/>
    </location>
</feature>
<evidence type="ECO:0000256" key="2">
    <source>
        <dbReference type="ARBA" id="ARBA00022527"/>
    </source>
</evidence>
<feature type="compositionally biased region" description="Polar residues" evidence="8">
    <location>
        <begin position="372"/>
        <end position="386"/>
    </location>
</feature>
<evidence type="ECO:0000256" key="3">
    <source>
        <dbReference type="ARBA" id="ARBA00022679"/>
    </source>
</evidence>
<feature type="region of interest" description="Disordered" evidence="8">
    <location>
        <begin position="429"/>
        <end position="496"/>
    </location>
</feature>
<dbReference type="EMBL" id="BAAAQN010000044">
    <property type="protein sequence ID" value="GAA2047800.1"/>
    <property type="molecule type" value="Genomic_DNA"/>
</dbReference>
<feature type="compositionally biased region" description="Polar residues" evidence="8">
    <location>
        <begin position="429"/>
        <end position="440"/>
    </location>
</feature>
<keyword evidence="5" id="KW-0418">Kinase</keyword>
<dbReference type="PANTHER" id="PTHR43289">
    <property type="entry name" value="MITOGEN-ACTIVATED PROTEIN KINASE KINASE KINASE 20-RELATED"/>
    <property type="match status" value="1"/>
</dbReference>
<dbReference type="EC" id="2.7.11.1" evidence="1"/>
<dbReference type="InterPro" id="IPR017441">
    <property type="entry name" value="Protein_kinase_ATP_BS"/>
</dbReference>
<dbReference type="PANTHER" id="PTHR43289:SF6">
    <property type="entry name" value="SERINE_THREONINE-PROTEIN KINASE NEKL-3"/>
    <property type="match status" value="1"/>
</dbReference>
<evidence type="ECO:0000256" key="1">
    <source>
        <dbReference type="ARBA" id="ARBA00012513"/>
    </source>
</evidence>
<dbReference type="SUPFAM" id="SSF56112">
    <property type="entry name" value="Protein kinase-like (PK-like)"/>
    <property type="match status" value="1"/>
</dbReference>
<evidence type="ECO:0000256" key="6">
    <source>
        <dbReference type="ARBA" id="ARBA00022840"/>
    </source>
</evidence>
<evidence type="ECO:0000259" key="9">
    <source>
        <dbReference type="PROSITE" id="PS50011"/>
    </source>
</evidence>
<feature type="region of interest" description="Disordered" evidence="8">
    <location>
        <begin position="277"/>
        <end position="392"/>
    </location>
</feature>
<dbReference type="CDD" id="cd14014">
    <property type="entry name" value="STKc_PknB_like"/>
    <property type="match status" value="1"/>
</dbReference>
<organism evidence="10 11">
    <name type="scientific">Catenulispora yoronensis</name>
    <dbReference type="NCBI Taxonomy" id="450799"/>
    <lineage>
        <taxon>Bacteria</taxon>
        <taxon>Bacillati</taxon>
        <taxon>Actinomycetota</taxon>
        <taxon>Actinomycetes</taxon>
        <taxon>Catenulisporales</taxon>
        <taxon>Catenulisporaceae</taxon>
        <taxon>Catenulispora</taxon>
    </lineage>
</organism>
<protein>
    <recommendedName>
        <fullName evidence="1">non-specific serine/threonine protein kinase</fullName>
        <ecNumber evidence="1">2.7.11.1</ecNumber>
    </recommendedName>
</protein>
<keyword evidence="4 7" id="KW-0547">Nucleotide-binding</keyword>
<feature type="domain" description="Protein kinase" evidence="9">
    <location>
        <begin position="15"/>
        <end position="274"/>
    </location>
</feature>
<dbReference type="Gene3D" id="1.10.510.10">
    <property type="entry name" value="Transferase(Phosphotransferase) domain 1"/>
    <property type="match status" value="1"/>
</dbReference>
<keyword evidence="6 7" id="KW-0067">ATP-binding</keyword>
<feature type="compositionally biased region" description="Gly residues" evidence="8">
    <location>
        <begin position="294"/>
        <end position="307"/>
    </location>
</feature>
<accession>A0ABN2V216</accession>
<proteinExistence type="predicted"/>
<feature type="compositionally biased region" description="Low complexity" evidence="8">
    <location>
        <begin position="450"/>
        <end position="460"/>
    </location>
</feature>
<dbReference type="Proteomes" id="UP001500751">
    <property type="component" value="Unassembled WGS sequence"/>
</dbReference>
<dbReference type="PROSITE" id="PS50011">
    <property type="entry name" value="PROTEIN_KINASE_DOM"/>
    <property type="match status" value="1"/>
</dbReference>
<keyword evidence="11" id="KW-1185">Reference proteome</keyword>
<keyword evidence="3" id="KW-0808">Transferase</keyword>
<feature type="compositionally biased region" description="Polar residues" evidence="8">
    <location>
        <begin position="342"/>
        <end position="359"/>
    </location>
</feature>
<reference evidence="10 11" key="1">
    <citation type="journal article" date="2019" name="Int. J. Syst. Evol. Microbiol.">
        <title>The Global Catalogue of Microorganisms (GCM) 10K type strain sequencing project: providing services to taxonomists for standard genome sequencing and annotation.</title>
        <authorList>
            <consortium name="The Broad Institute Genomics Platform"/>
            <consortium name="The Broad Institute Genome Sequencing Center for Infectious Disease"/>
            <person name="Wu L."/>
            <person name="Ma J."/>
        </authorList>
    </citation>
    <scope>NUCLEOTIDE SEQUENCE [LARGE SCALE GENOMIC DNA]</scope>
    <source>
        <strain evidence="10 11">JCM 16014</strain>
    </source>
</reference>
<evidence type="ECO:0000313" key="11">
    <source>
        <dbReference type="Proteomes" id="UP001500751"/>
    </source>
</evidence>
<dbReference type="InterPro" id="IPR000719">
    <property type="entry name" value="Prot_kinase_dom"/>
</dbReference>
<dbReference type="Pfam" id="PF00069">
    <property type="entry name" value="Pkinase"/>
    <property type="match status" value="1"/>
</dbReference>
<feature type="compositionally biased region" description="Polar residues" evidence="8">
    <location>
        <begin position="312"/>
        <end position="322"/>
    </location>
</feature>
<keyword evidence="2" id="KW-0723">Serine/threonine-protein kinase</keyword>
<evidence type="ECO:0000313" key="10">
    <source>
        <dbReference type="EMBL" id="GAA2047800.1"/>
    </source>
</evidence>
<evidence type="ECO:0000256" key="5">
    <source>
        <dbReference type="ARBA" id="ARBA00022777"/>
    </source>
</evidence>
<feature type="binding site" evidence="7">
    <location>
        <position position="44"/>
    </location>
    <ligand>
        <name>ATP</name>
        <dbReference type="ChEBI" id="CHEBI:30616"/>
    </ligand>
</feature>
<dbReference type="InterPro" id="IPR008271">
    <property type="entry name" value="Ser/Thr_kinase_AS"/>
</dbReference>